<dbReference type="InterPro" id="IPR001173">
    <property type="entry name" value="Glyco_trans_2-like"/>
</dbReference>
<evidence type="ECO:0000259" key="4">
    <source>
        <dbReference type="Pfam" id="PF00535"/>
    </source>
</evidence>
<evidence type="ECO:0000256" key="1">
    <source>
        <dbReference type="ARBA" id="ARBA00006739"/>
    </source>
</evidence>
<keyword evidence="6" id="KW-1185">Reference proteome</keyword>
<keyword evidence="3" id="KW-0808">Transferase</keyword>
<dbReference type="CDD" id="cd04186">
    <property type="entry name" value="GT_2_like_c"/>
    <property type="match status" value="1"/>
</dbReference>
<dbReference type="AlphaFoldDB" id="A0AAP2DAC1"/>
<dbReference type="GO" id="GO:0016757">
    <property type="term" value="F:glycosyltransferase activity"/>
    <property type="evidence" value="ECO:0007669"/>
    <property type="project" value="UniProtKB-KW"/>
</dbReference>
<protein>
    <submittedName>
        <fullName evidence="5">Glycosyltransferase family 2 protein</fullName>
    </submittedName>
</protein>
<dbReference type="EMBL" id="JAHESC010000025">
    <property type="protein sequence ID" value="MBT1688366.1"/>
    <property type="molecule type" value="Genomic_DNA"/>
</dbReference>
<dbReference type="Gene3D" id="3.90.550.10">
    <property type="entry name" value="Spore Coat Polysaccharide Biosynthesis Protein SpsA, Chain A"/>
    <property type="match status" value="1"/>
</dbReference>
<dbReference type="PANTHER" id="PTHR43179:SF12">
    <property type="entry name" value="GALACTOFURANOSYLTRANSFERASE GLFT2"/>
    <property type="match status" value="1"/>
</dbReference>
<feature type="domain" description="Glycosyltransferase 2-like" evidence="4">
    <location>
        <begin position="8"/>
        <end position="134"/>
    </location>
</feature>
<gene>
    <name evidence="5" type="ORF">KK078_17475</name>
</gene>
<accession>A0AAP2DAC1</accession>
<proteinExistence type="inferred from homology"/>
<comment type="caution">
    <text evidence="5">The sequence shown here is derived from an EMBL/GenBank/DDBJ whole genome shotgun (WGS) entry which is preliminary data.</text>
</comment>
<keyword evidence="2" id="KW-0328">Glycosyltransferase</keyword>
<evidence type="ECO:0000256" key="3">
    <source>
        <dbReference type="ARBA" id="ARBA00022679"/>
    </source>
</evidence>
<name>A0AAP2DAC1_9BACT</name>
<dbReference type="SUPFAM" id="SSF53448">
    <property type="entry name" value="Nucleotide-diphospho-sugar transferases"/>
    <property type="match status" value="1"/>
</dbReference>
<evidence type="ECO:0000256" key="2">
    <source>
        <dbReference type="ARBA" id="ARBA00022676"/>
    </source>
</evidence>
<dbReference type="Proteomes" id="UP001319180">
    <property type="component" value="Unassembled WGS sequence"/>
</dbReference>
<dbReference type="RefSeq" id="WP_254091593.1">
    <property type="nucleotide sequence ID" value="NZ_JAHESC010000025.1"/>
</dbReference>
<evidence type="ECO:0000313" key="5">
    <source>
        <dbReference type="EMBL" id="MBT1688366.1"/>
    </source>
</evidence>
<sequence length="317" mass="36765">MKQQPLVSIILINWNQLPVTLECLESLKRLTYTNYEIILVDNASKEDPSKIVKEKFPHVRMIRTDQNLGFTGGNNIGLKIAKGDYFFILNNDTEVASTNLLEKLIEPFEKDPSIGMVSPKIRYFSHPDIIQYAGYTKINPFTGKNRQVGEKEEDKGQHNVSGYTDYANGAAMLVKREVADRVGVFPDHFFIYYEELDWSSQTVRHGYKIYYQSEVYILHKESITMGKASAIKTYYNNKNRILFMRRNSNSFQLMCFLAFLVTFTIPKNTLSFLFSGKFEHLRSFYRGVFWNVKNLNLYKHEPLNKSLATVEAPKQVL</sequence>
<comment type="similarity">
    <text evidence="1">Belongs to the glycosyltransferase 2 family.</text>
</comment>
<organism evidence="5 6">
    <name type="scientific">Dawidia soli</name>
    <dbReference type="NCBI Taxonomy" id="2782352"/>
    <lineage>
        <taxon>Bacteria</taxon>
        <taxon>Pseudomonadati</taxon>
        <taxon>Bacteroidota</taxon>
        <taxon>Cytophagia</taxon>
        <taxon>Cytophagales</taxon>
        <taxon>Chryseotaleaceae</taxon>
        <taxon>Dawidia</taxon>
    </lineage>
</organism>
<dbReference type="InterPro" id="IPR029044">
    <property type="entry name" value="Nucleotide-diphossugar_trans"/>
</dbReference>
<evidence type="ECO:0000313" key="6">
    <source>
        <dbReference type="Proteomes" id="UP001319180"/>
    </source>
</evidence>
<reference evidence="5 6" key="1">
    <citation type="submission" date="2021-05" db="EMBL/GenBank/DDBJ databases">
        <title>A Polyphasic approach of four new species of the genus Ohtaekwangia: Ohtaekwangia histidinii sp. nov., Ohtaekwangia cretensis sp. nov., Ohtaekwangia indiensis sp. nov., Ohtaekwangia reichenbachii sp. nov. from diverse environment.</title>
        <authorList>
            <person name="Octaviana S."/>
        </authorList>
    </citation>
    <scope>NUCLEOTIDE SEQUENCE [LARGE SCALE GENOMIC DNA]</scope>
    <source>
        <strain evidence="5 6">PWU37</strain>
    </source>
</reference>
<dbReference type="Pfam" id="PF00535">
    <property type="entry name" value="Glycos_transf_2"/>
    <property type="match status" value="1"/>
</dbReference>
<dbReference type="PANTHER" id="PTHR43179">
    <property type="entry name" value="RHAMNOSYLTRANSFERASE WBBL"/>
    <property type="match status" value="1"/>
</dbReference>